<accession>G8BVE0</accession>
<feature type="domain" description="THIF-type NAD/FAD binding fold" evidence="1">
    <location>
        <begin position="18"/>
        <end position="344"/>
    </location>
</feature>
<dbReference type="RefSeq" id="XP_003686302.1">
    <property type="nucleotide sequence ID" value="XM_003686254.1"/>
</dbReference>
<dbReference type="GO" id="GO:0005829">
    <property type="term" value="C:cytosol"/>
    <property type="evidence" value="ECO:0007669"/>
    <property type="project" value="EnsemblFungi"/>
</dbReference>
<dbReference type="GO" id="GO:0019948">
    <property type="term" value="F:SUMO activating enzyme activity"/>
    <property type="evidence" value="ECO:0007669"/>
    <property type="project" value="EnsemblFungi"/>
</dbReference>
<evidence type="ECO:0000259" key="1">
    <source>
        <dbReference type="Pfam" id="PF00899"/>
    </source>
</evidence>
<dbReference type="Proteomes" id="UP000005666">
    <property type="component" value="Chromosome 7"/>
</dbReference>
<dbReference type="InterPro" id="IPR000594">
    <property type="entry name" value="ThiF_NAD_FAD-bd"/>
</dbReference>
<dbReference type="Gene3D" id="3.40.50.720">
    <property type="entry name" value="NAD(P)-binding Rossmann-like Domain"/>
    <property type="match status" value="1"/>
</dbReference>
<dbReference type="AlphaFoldDB" id="G8BVE0"/>
<dbReference type="Pfam" id="PF00899">
    <property type="entry name" value="ThiF"/>
    <property type="match status" value="1"/>
</dbReference>
<evidence type="ECO:0000313" key="2">
    <source>
        <dbReference type="EMBL" id="CCE63868.1"/>
    </source>
</evidence>
<dbReference type="InterPro" id="IPR045886">
    <property type="entry name" value="ThiF/MoeB/HesA"/>
</dbReference>
<dbReference type="KEGG" id="tpf:TPHA_0G00300"/>
<dbReference type="GO" id="GO:0031510">
    <property type="term" value="C:SUMO activating enzyme complex"/>
    <property type="evidence" value="ECO:0007669"/>
    <property type="project" value="EnsemblFungi"/>
</dbReference>
<dbReference type="EMBL" id="HE612862">
    <property type="protein sequence ID" value="CCE63868.1"/>
    <property type="molecule type" value="Genomic_DNA"/>
</dbReference>
<proteinExistence type="predicted"/>
<dbReference type="OrthoDB" id="1708823at2759"/>
<dbReference type="eggNOG" id="KOG2014">
    <property type="taxonomic scope" value="Eukaryota"/>
</dbReference>
<dbReference type="CDD" id="cd01492">
    <property type="entry name" value="Aos1_SUMO"/>
    <property type="match status" value="1"/>
</dbReference>
<dbReference type="GeneID" id="11535866"/>
<dbReference type="OMA" id="EFFGQFD"/>
<organism evidence="2 3">
    <name type="scientific">Tetrapisispora phaffii (strain ATCC 24235 / CBS 4417 / NBRC 1672 / NRRL Y-8282 / UCD 70-5)</name>
    <name type="common">Yeast</name>
    <name type="synonym">Fabospora phaffii</name>
    <dbReference type="NCBI Taxonomy" id="1071381"/>
    <lineage>
        <taxon>Eukaryota</taxon>
        <taxon>Fungi</taxon>
        <taxon>Dikarya</taxon>
        <taxon>Ascomycota</taxon>
        <taxon>Saccharomycotina</taxon>
        <taxon>Saccharomycetes</taxon>
        <taxon>Saccharomycetales</taxon>
        <taxon>Saccharomycetaceae</taxon>
        <taxon>Tetrapisispora</taxon>
    </lineage>
</organism>
<name>G8BVE0_TETPH</name>
<dbReference type="PANTHER" id="PTHR10953">
    <property type="entry name" value="UBIQUITIN-ACTIVATING ENZYME E1"/>
    <property type="match status" value="1"/>
</dbReference>
<dbReference type="HOGENOM" id="CLU_002556_4_1_1"/>
<dbReference type="InterPro" id="IPR035985">
    <property type="entry name" value="Ubiquitin-activating_enz"/>
</dbReference>
<dbReference type="STRING" id="1071381.G8BVE0"/>
<sequence>MNQDNKNSTLSADEIALYDRQIRLWGMAAQARMRHAKVLLINLGSIGTEITKNIVLSGIGSLTILDDHEVEENNLGTQFFLDSESVGKLRLDVTQARIKDLNPRVKLEFDTANFKNKDEKYFKQFDLVIGTELTTNEIFYINSITRNFNIPLYVCGSNGLFAYIFVDLIKFESVDEKLKGTRPTEVGKSSNNKEIVDVVMYTDEDDDKKIYEKIKTVHNYKMFRDVLATATLKGKLNRRQLKRISSAVPLTFAALNIAKDTCEISLSQLQETLEKATDQLGVPIENVNKDYIQQFSNQLGVEFAPVAAVIGGAVSQDLINILGKRTSPINNFIIFDGTTLDMPIFEF</sequence>
<keyword evidence="3" id="KW-1185">Reference proteome</keyword>
<gene>
    <name evidence="2" type="primary">TPHA0G00300</name>
    <name evidence="2" type="ordered locus">TPHA_0G00300</name>
</gene>
<dbReference type="SUPFAM" id="SSF69572">
    <property type="entry name" value="Activating enzymes of the ubiquitin-like proteins"/>
    <property type="match status" value="1"/>
</dbReference>
<dbReference type="GO" id="GO:0016925">
    <property type="term" value="P:protein sumoylation"/>
    <property type="evidence" value="ECO:0007669"/>
    <property type="project" value="EnsemblFungi"/>
</dbReference>
<reference evidence="2 3" key="1">
    <citation type="journal article" date="2011" name="Proc. Natl. Acad. Sci. U.S.A.">
        <title>Evolutionary erosion of yeast sex chromosomes by mating-type switching accidents.</title>
        <authorList>
            <person name="Gordon J.L."/>
            <person name="Armisen D."/>
            <person name="Proux-Wera E."/>
            <person name="Oheigeartaigh S.S."/>
            <person name="Byrne K.P."/>
            <person name="Wolfe K.H."/>
        </authorList>
    </citation>
    <scope>NUCLEOTIDE SEQUENCE [LARGE SCALE GENOMIC DNA]</scope>
    <source>
        <strain evidence="3">ATCC 24235 / CBS 4417 / NBRC 1672 / NRRL Y-8282 / UCD 70-5</strain>
    </source>
</reference>
<dbReference type="PANTHER" id="PTHR10953:SF162">
    <property type="entry name" value="SUMO-ACTIVATING ENZYME SUBUNIT 1"/>
    <property type="match status" value="1"/>
</dbReference>
<protein>
    <recommendedName>
        <fullName evidence="1">THIF-type NAD/FAD binding fold domain-containing protein</fullName>
    </recommendedName>
</protein>
<evidence type="ECO:0000313" key="3">
    <source>
        <dbReference type="Proteomes" id="UP000005666"/>
    </source>
</evidence>